<reference evidence="1 2" key="2">
    <citation type="journal article" date="2022" name="Mol. Ecol. Resour.">
        <title>The genomes of chicory, endive, great burdock and yacon provide insights into Asteraceae paleo-polyploidization history and plant inulin production.</title>
        <authorList>
            <person name="Fan W."/>
            <person name="Wang S."/>
            <person name="Wang H."/>
            <person name="Wang A."/>
            <person name="Jiang F."/>
            <person name="Liu H."/>
            <person name="Zhao H."/>
            <person name="Xu D."/>
            <person name="Zhang Y."/>
        </authorList>
    </citation>
    <scope>NUCLEOTIDE SEQUENCE [LARGE SCALE GENOMIC DNA]</scope>
    <source>
        <strain evidence="2">cv. Niubang</strain>
    </source>
</reference>
<keyword evidence="2" id="KW-1185">Reference proteome</keyword>
<comment type="caution">
    <text evidence="1">The sequence shown here is derived from an EMBL/GenBank/DDBJ whole genome shotgun (WGS) entry which is preliminary data.</text>
</comment>
<organism evidence="1 2">
    <name type="scientific">Arctium lappa</name>
    <name type="common">Greater burdock</name>
    <name type="synonym">Lappa major</name>
    <dbReference type="NCBI Taxonomy" id="4217"/>
    <lineage>
        <taxon>Eukaryota</taxon>
        <taxon>Viridiplantae</taxon>
        <taxon>Streptophyta</taxon>
        <taxon>Embryophyta</taxon>
        <taxon>Tracheophyta</taxon>
        <taxon>Spermatophyta</taxon>
        <taxon>Magnoliopsida</taxon>
        <taxon>eudicotyledons</taxon>
        <taxon>Gunneridae</taxon>
        <taxon>Pentapetalae</taxon>
        <taxon>asterids</taxon>
        <taxon>campanulids</taxon>
        <taxon>Asterales</taxon>
        <taxon>Asteraceae</taxon>
        <taxon>Carduoideae</taxon>
        <taxon>Cardueae</taxon>
        <taxon>Arctiinae</taxon>
        <taxon>Arctium</taxon>
    </lineage>
</organism>
<dbReference type="EMBL" id="CM042060">
    <property type="protein sequence ID" value="KAI3677642.1"/>
    <property type="molecule type" value="Genomic_DNA"/>
</dbReference>
<accession>A0ACB8Y1I8</accession>
<dbReference type="Proteomes" id="UP001055879">
    <property type="component" value="Linkage Group LG14"/>
</dbReference>
<sequence length="1060" mass="116325">MSNRLAINLDPVEEQTPVQFYNFNKTGVLEPKCLHTLTNNILPKSTNNTMHLTYKQSILIQLKNKLQFNSSVSTKLVSWNPNVTTDCCKWKGVNCSSRGQVVGLDISKETISGGIDNSSVLFGLENLENLNLAGNKFDFIQIPSRVGSLVSLKYLNLSNSGFSGQIPGELSQLTSLDVLDLSSLFSYGIRSLKLEKPNLTTLVQNLTQLRGLYLDNVNISAQKSDWCRGLSSSLPNLEVLSLSNCQLSGPLDDSLRKLKSLSIIRLGLNNLSAPVPDFFADFRNLTVMHLGACHLNGTFPEKVLQVQSLQTLDLSANTNLYGSLPHFPMNGSLRSLVLSNTNFSGGIPESIGNLQNLSRIELPSSNFSGRIPNSMENLTQLSYLDLSSNNFIGQIPSFQLCRNLTHIDLSRNSLSGLIPSAHFQDLHNLVLVDLRFNAFNGSIPSSLFSLQLVQKIQLSNNNFDGVLANFSNASASLLDTLDLSSNKLEGKIPRSFFQLGRLSILLLSSNNLSGKIETKDFQRLTNLTTLDLSFNNLSIITNSNISGLSHLPMFFSLKLASCNLQKFPHLQNQSRLINLDLSSNKIDGEIPSWIWTVGNGSLSYMNLSHNHLTSLQKPYRFSDLSVLDLHFNNLSGEIPIPPPTATFIDYSDNRFDSDLPESIGLSLGMAYFFSVSKNLLTGMIPNTICNASYLKVLDLSNNRLTGRIPQCFTEFGGNLGVLNLGNNGLSGRIKGNFPSSCGLNTLDLHGNSLEGKIPPSLVNCTMLEVLNLGNNRINDTYPCSLGNHTNLRVLVLRSNRFHGSVHCGEDSHNIWPKLQILDIALNSFSGAVPADYFWQWGAMMSSENGKQSSMKHLSFAVFQVGDFYYQDTVTVTVKGLELELVKILTLFTSIDISSNHFSGKIPSTIGRLKELYLLNVSHNEFTGSIPSSIGNLSQLESLDMSSNQLTGEIPSLLTGLPFLSLLNLSNNQLKGRIPTGPQFQTFTETSYEGNKGLCGFPLDRSCSSSAVPVPSSVPSSGDDWLPFLHGMGDSNPEPSAYSALDPEPPPARLPPHWQDY</sequence>
<name>A0ACB8Y1I8_ARCLA</name>
<gene>
    <name evidence="1" type="ORF">L6452_36908</name>
</gene>
<evidence type="ECO:0000313" key="1">
    <source>
        <dbReference type="EMBL" id="KAI3677642.1"/>
    </source>
</evidence>
<protein>
    <submittedName>
        <fullName evidence="1">Uncharacterized protein</fullName>
    </submittedName>
</protein>
<proteinExistence type="predicted"/>
<evidence type="ECO:0000313" key="2">
    <source>
        <dbReference type="Proteomes" id="UP001055879"/>
    </source>
</evidence>
<reference evidence="2" key="1">
    <citation type="journal article" date="2022" name="Mol. Ecol. Resour.">
        <title>The genomes of chicory, endive, great burdock and yacon provide insights into Asteraceae palaeo-polyploidization history and plant inulin production.</title>
        <authorList>
            <person name="Fan W."/>
            <person name="Wang S."/>
            <person name="Wang H."/>
            <person name="Wang A."/>
            <person name="Jiang F."/>
            <person name="Liu H."/>
            <person name="Zhao H."/>
            <person name="Xu D."/>
            <person name="Zhang Y."/>
        </authorList>
    </citation>
    <scope>NUCLEOTIDE SEQUENCE [LARGE SCALE GENOMIC DNA]</scope>
    <source>
        <strain evidence="2">cv. Niubang</strain>
    </source>
</reference>